<keyword evidence="1" id="KW-0472">Membrane</keyword>
<dbReference type="AlphaFoldDB" id="A0A2J7RHI1"/>
<proteinExistence type="predicted"/>
<organism evidence="2 3">
    <name type="scientific">Cryptotermes secundus</name>
    <dbReference type="NCBI Taxonomy" id="105785"/>
    <lineage>
        <taxon>Eukaryota</taxon>
        <taxon>Metazoa</taxon>
        <taxon>Ecdysozoa</taxon>
        <taxon>Arthropoda</taxon>
        <taxon>Hexapoda</taxon>
        <taxon>Insecta</taxon>
        <taxon>Pterygota</taxon>
        <taxon>Neoptera</taxon>
        <taxon>Polyneoptera</taxon>
        <taxon>Dictyoptera</taxon>
        <taxon>Blattodea</taxon>
        <taxon>Blattoidea</taxon>
        <taxon>Termitoidae</taxon>
        <taxon>Kalotermitidae</taxon>
        <taxon>Cryptotermitinae</taxon>
        <taxon>Cryptotermes</taxon>
    </lineage>
</organism>
<sequence>MLQFEQDVCTDEVKKGRKGRVENSEIILWFDEGFIIIIIIIIKNLACISDY</sequence>
<evidence type="ECO:0000313" key="2">
    <source>
        <dbReference type="EMBL" id="PNF40291.1"/>
    </source>
</evidence>
<keyword evidence="1" id="KW-0812">Transmembrane</keyword>
<evidence type="ECO:0000256" key="1">
    <source>
        <dbReference type="SAM" id="Phobius"/>
    </source>
</evidence>
<name>A0A2J7RHI1_9NEOP</name>
<feature type="transmembrane region" description="Helical" evidence="1">
    <location>
        <begin position="26"/>
        <end position="46"/>
    </location>
</feature>
<dbReference type="EMBL" id="NEVH01003741">
    <property type="protein sequence ID" value="PNF40291.1"/>
    <property type="molecule type" value="Genomic_DNA"/>
</dbReference>
<protein>
    <submittedName>
        <fullName evidence="2">Uncharacterized protein</fullName>
    </submittedName>
</protein>
<gene>
    <name evidence="2" type="ORF">B7P43_G05771</name>
</gene>
<accession>A0A2J7RHI1</accession>
<reference evidence="2 3" key="1">
    <citation type="submission" date="2017-12" db="EMBL/GenBank/DDBJ databases">
        <title>Hemimetabolous genomes reveal molecular basis of termite eusociality.</title>
        <authorList>
            <person name="Harrison M.C."/>
            <person name="Jongepier E."/>
            <person name="Robertson H.M."/>
            <person name="Arning N."/>
            <person name="Bitard-Feildel T."/>
            <person name="Chao H."/>
            <person name="Childers C.P."/>
            <person name="Dinh H."/>
            <person name="Doddapaneni H."/>
            <person name="Dugan S."/>
            <person name="Gowin J."/>
            <person name="Greiner C."/>
            <person name="Han Y."/>
            <person name="Hu H."/>
            <person name="Hughes D.S.T."/>
            <person name="Huylmans A.-K."/>
            <person name="Kemena C."/>
            <person name="Kremer L.P.M."/>
            <person name="Lee S.L."/>
            <person name="Lopez-Ezquerra A."/>
            <person name="Mallet L."/>
            <person name="Monroy-Kuhn J.M."/>
            <person name="Moser A."/>
            <person name="Murali S.C."/>
            <person name="Muzny D.M."/>
            <person name="Otani S."/>
            <person name="Piulachs M.-D."/>
            <person name="Poelchau M."/>
            <person name="Qu J."/>
            <person name="Schaub F."/>
            <person name="Wada-Katsumata A."/>
            <person name="Worley K.C."/>
            <person name="Xie Q."/>
            <person name="Ylla G."/>
            <person name="Poulsen M."/>
            <person name="Gibbs R.A."/>
            <person name="Schal C."/>
            <person name="Richards S."/>
            <person name="Belles X."/>
            <person name="Korb J."/>
            <person name="Bornberg-Bauer E."/>
        </authorList>
    </citation>
    <scope>NUCLEOTIDE SEQUENCE [LARGE SCALE GENOMIC DNA]</scope>
    <source>
        <tissue evidence="2">Whole body</tissue>
    </source>
</reference>
<comment type="caution">
    <text evidence="2">The sequence shown here is derived from an EMBL/GenBank/DDBJ whole genome shotgun (WGS) entry which is preliminary data.</text>
</comment>
<dbReference type="InParanoid" id="A0A2J7RHI1"/>
<evidence type="ECO:0000313" key="3">
    <source>
        <dbReference type="Proteomes" id="UP000235965"/>
    </source>
</evidence>
<keyword evidence="1" id="KW-1133">Transmembrane helix</keyword>
<keyword evidence="3" id="KW-1185">Reference proteome</keyword>
<dbReference type="Proteomes" id="UP000235965">
    <property type="component" value="Unassembled WGS sequence"/>
</dbReference>